<dbReference type="Pfam" id="PF04072">
    <property type="entry name" value="LCM"/>
    <property type="match status" value="1"/>
</dbReference>
<gene>
    <name evidence="3" type="ORF">NCTC13316_03469</name>
</gene>
<evidence type="ECO:0000313" key="3">
    <source>
        <dbReference type="EMBL" id="STX81596.1"/>
    </source>
</evidence>
<name>A0A378KA58_9GAMM</name>
<reference evidence="3 4" key="1">
    <citation type="submission" date="2018-06" db="EMBL/GenBank/DDBJ databases">
        <authorList>
            <consortium name="Pathogen Informatics"/>
            <person name="Doyle S."/>
        </authorList>
    </citation>
    <scope>NUCLEOTIDE SEQUENCE [LARGE SCALE GENOMIC DNA]</scope>
    <source>
        <strain evidence="3 4">NCTC13316</strain>
    </source>
</reference>
<evidence type="ECO:0000256" key="2">
    <source>
        <dbReference type="ARBA" id="ARBA00022679"/>
    </source>
</evidence>
<keyword evidence="1 3" id="KW-0489">Methyltransferase</keyword>
<evidence type="ECO:0000313" key="4">
    <source>
        <dbReference type="Proteomes" id="UP000254794"/>
    </source>
</evidence>
<sequence>MQSKQEQVPNDVKPSVTALSVAMAFSRSLDTGYIYLFSKQELALTQHFVNVGKQSLYGLNWALSESLFRMPYFLQQSFFNTVVVPGYDHIIMLRKLMIKDKIERAIKSGIEQIIFLGGGYDIRALVTALAHPDISIYELDRGPTRVHKIKGLKTIPKEVCLENVSLTEQTDGTILLGDNLRYIECDLGENNLLDTLKSHGFNQNRRTLVIAEGLTMYLSEEENKKLLESMAKILKENDELLLSFGSATASSSKIAEASLQRSKETYRFSLAPQNVIAFVEKSGFAVNGKFVAASMLEKIGDLSAATYHKKNASGRKEYYYLLQKSSLELDERRSIEAVADIKVDIPNKPEVEVTDSPSGCMII</sequence>
<dbReference type="OrthoDB" id="9806164at2"/>
<dbReference type="AlphaFoldDB" id="A0A378KA58"/>
<dbReference type="Proteomes" id="UP000254794">
    <property type="component" value="Unassembled WGS sequence"/>
</dbReference>
<keyword evidence="4" id="KW-1185">Reference proteome</keyword>
<dbReference type="GO" id="GO:0008168">
    <property type="term" value="F:methyltransferase activity"/>
    <property type="evidence" value="ECO:0007669"/>
    <property type="project" value="UniProtKB-KW"/>
</dbReference>
<protein>
    <submittedName>
        <fullName evidence="3">O-Methyltransferase involved in polyketide biosynthesis</fullName>
    </submittedName>
</protein>
<dbReference type="SUPFAM" id="SSF53335">
    <property type="entry name" value="S-adenosyl-L-methionine-dependent methyltransferases"/>
    <property type="match status" value="1"/>
</dbReference>
<dbReference type="GO" id="GO:0032259">
    <property type="term" value="P:methylation"/>
    <property type="evidence" value="ECO:0007669"/>
    <property type="project" value="UniProtKB-KW"/>
</dbReference>
<proteinExistence type="predicted"/>
<dbReference type="PANTHER" id="PTHR43619:SF2">
    <property type="entry name" value="S-ADENOSYL-L-METHIONINE-DEPENDENT METHYLTRANSFERASES SUPERFAMILY PROTEIN"/>
    <property type="match status" value="1"/>
</dbReference>
<dbReference type="Gene3D" id="3.40.50.150">
    <property type="entry name" value="Vaccinia Virus protein VP39"/>
    <property type="match status" value="1"/>
</dbReference>
<dbReference type="EMBL" id="UGOD01000006">
    <property type="protein sequence ID" value="STX81596.1"/>
    <property type="molecule type" value="Genomic_DNA"/>
</dbReference>
<keyword evidence="2 3" id="KW-0808">Transferase</keyword>
<dbReference type="InterPro" id="IPR029063">
    <property type="entry name" value="SAM-dependent_MTases_sf"/>
</dbReference>
<dbReference type="PANTHER" id="PTHR43619">
    <property type="entry name" value="S-ADENOSYL-L-METHIONINE-DEPENDENT METHYLTRANSFERASE YKTD-RELATED"/>
    <property type="match status" value="1"/>
</dbReference>
<evidence type="ECO:0000256" key="1">
    <source>
        <dbReference type="ARBA" id="ARBA00022603"/>
    </source>
</evidence>
<accession>A0A378KA58</accession>
<dbReference type="RefSeq" id="WP_160116250.1">
    <property type="nucleotide sequence ID" value="NZ_CAAAHP010000008.1"/>
</dbReference>
<dbReference type="InterPro" id="IPR007213">
    <property type="entry name" value="Ppm1/Ppm2/Tcmp"/>
</dbReference>
<organism evidence="3 4">
    <name type="scientific">Legionella busanensis</name>
    <dbReference type="NCBI Taxonomy" id="190655"/>
    <lineage>
        <taxon>Bacteria</taxon>
        <taxon>Pseudomonadati</taxon>
        <taxon>Pseudomonadota</taxon>
        <taxon>Gammaproteobacteria</taxon>
        <taxon>Legionellales</taxon>
        <taxon>Legionellaceae</taxon>
        <taxon>Legionella</taxon>
    </lineage>
</organism>